<dbReference type="Proteomes" id="UP000019150">
    <property type="component" value="Chromosome"/>
</dbReference>
<keyword evidence="2" id="KW-1185">Reference proteome</keyword>
<dbReference type="EMBL" id="CP006850">
    <property type="protein sequence ID" value="AHH20358.1"/>
    <property type="molecule type" value="Genomic_DNA"/>
</dbReference>
<proteinExistence type="predicted"/>
<evidence type="ECO:0000313" key="2">
    <source>
        <dbReference type="Proteomes" id="UP000019150"/>
    </source>
</evidence>
<evidence type="ECO:0000313" key="1">
    <source>
        <dbReference type="EMBL" id="AHH20358.1"/>
    </source>
</evidence>
<name>W5TN29_9NOCA</name>
<reference evidence="1 2" key="1">
    <citation type="journal article" date="2014" name="Appl. Environ. Microbiol.">
        <title>Insights into the Microbial Degradation of Rubber and Gutta-Percha by Analysis of the Complete Genome of Nocardia nova SH22a.</title>
        <authorList>
            <person name="Luo Q."/>
            <person name="Hiessl S."/>
            <person name="Poehlein A."/>
            <person name="Daniel R."/>
            <person name="Steinbuchel A."/>
        </authorList>
    </citation>
    <scope>NUCLEOTIDE SEQUENCE [LARGE SCALE GENOMIC DNA]</scope>
    <source>
        <strain evidence="1">SH22a</strain>
    </source>
</reference>
<gene>
    <name evidence="1" type="ORF">NONO_c55780</name>
</gene>
<dbReference type="eggNOG" id="ENOG5032FUG">
    <property type="taxonomic scope" value="Bacteria"/>
</dbReference>
<dbReference type="HOGENOM" id="CLU_1600989_0_0_11"/>
<dbReference type="RefSeq" id="WP_025351724.1">
    <property type="nucleotide sequence ID" value="NZ_CP006850.1"/>
</dbReference>
<dbReference type="STRING" id="1415166.NONO_c55780"/>
<dbReference type="AlphaFoldDB" id="W5TN29"/>
<organism evidence="1 2">
    <name type="scientific">Nocardia nova SH22a</name>
    <dbReference type="NCBI Taxonomy" id="1415166"/>
    <lineage>
        <taxon>Bacteria</taxon>
        <taxon>Bacillati</taxon>
        <taxon>Actinomycetota</taxon>
        <taxon>Actinomycetes</taxon>
        <taxon>Mycobacteriales</taxon>
        <taxon>Nocardiaceae</taxon>
        <taxon>Nocardia</taxon>
    </lineage>
</organism>
<accession>W5TN29</accession>
<protein>
    <submittedName>
        <fullName evidence="1">Uncharacterized protein</fullName>
    </submittedName>
</protein>
<sequence>MDVAESPEHQFLKEAFLQTLSTFSSLRLFGLTEMHRRTFDFGCNIERDWTMPLAGQVGWGSRDGLDKDIRTLFAEEGVAIRTLVIKDDMAHQLRLAEIVKALEQRGYELFSLKVFPIAADFDADREDHRTAVQQKLRDRIVEDLLFNVVFGGIGSGLPLVRLTPDL</sequence>
<dbReference type="OrthoDB" id="4067142at2"/>
<dbReference type="KEGG" id="nno:NONO_c55780"/>